<name>A0ACC2T567_9FUNG</name>
<evidence type="ECO:0000313" key="2">
    <source>
        <dbReference type="Proteomes" id="UP001165960"/>
    </source>
</evidence>
<dbReference type="EMBL" id="QTSX02003614">
    <property type="protein sequence ID" value="KAJ9069689.1"/>
    <property type="molecule type" value="Genomic_DNA"/>
</dbReference>
<sequence length="94" mass="10218">MLLSWLPSYGGHYLWHDGPPAATVAKSTVGARIDNSIPLENQAQEQDSNPEPETLWAAGPVDPGTARLHFFETEPPKLSIPPSPKVRIPAQARP</sequence>
<gene>
    <name evidence="1" type="ORF">DSO57_1015962</name>
</gene>
<protein>
    <submittedName>
        <fullName evidence="1">Uncharacterized protein</fullName>
    </submittedName>
</protein>
<accession>A0ACC2T567</accession>
<reference evidence="1" key="1">
    <citation type="submission" date="2022-04" db="EMBL/GenBank/DDBJ databases">
        <title>Genome of the entomopathogenic fungus Entomophthora muscae.</title>
        <authorList>
            <person name="Elya C."/>
            <person name="Lovett B.R."/>
            <person name="Lee E."/>
            <person name="Macias A.M."/>
            <person name="Hajek A.E."/>
            <person name="De Bivort B.L."/>
            <person name="Kasson M.T."/>
            <person name="De Fine Licht H.H."/>
            <person name="Stajich J.E."/>
        </authorList>
    </citation>
    <scope>NUCLEOTIDE SEQUENCE</scope>
    <source>
        <strain evidence="1">Berkeley</strain>
    </source>
</reference>
<dbReference type="Proteomes" id="UP001165960">
    <property type="component" value="Unassembled WGS sequence"/>
</dbReference>
<keyword evidence="2" id="KW-1185">Reference proteome</keyword>
<evidence type="ECO:0000313" key="1">
    <source>
        <dbReference type="EMBL" id="KAJ9069689.1"/>
    </source>
</evidence>
<comment type="caution">
    <text evidence="1">The sequence shown here is derived from an EMBL/GenBank/DDBJ whole genome shotgun (WGS) entry which is preliminary data.</text>
</comment>
<organism evidence="1 2">
    <name type="scientific">Entomophthora muscae</name>
    <dbReference type="NCBI Taxonomy" id="34485"/>
    <lineage>
        <taxon>Eukaryota</taxon>
        <taxon>Fungi</taxon>
        <taxon>Fungi incertae sedis</taxon>
        <taxon>Zoopagomycota</taxon>
        <taxon>Entomophthoromycotina</taxon>
        <taxon>Entomophthoromycetes</taxon>
        <taxon>Entomophthorales</taxon>
        <taxon>Entomophthoraceae</taxon>
        <taxon>Entomophthora</taxon>
    </lineage>
</organism>
<proteinExistence type="predicted"/>